<dbReference type="RefSeq" id="WP_109229119.1">
    <property type="nucleotide sequence ID" value="NZ_PYHR01000002.1"/>
</dbReference>
<sequence>MSGNDGGGAAASRPVRVVLVDDDPMIRTLLGRILLAQGIDVVAQAVDGDEVVAVVQAHHPDVVVMDLRMERRSGIDATRDLRALPGRVGVLAMTSFDTESAILDAVAAGVDGFLAKDSGPEELVAAVRQVAAGEGALSARAARVVLGQVRSAGEDTARMDARRRIAALTEREREVATALVAGASNAEIAAALYVGEGTVKTHLAAALAKTGAANRVQLAVLTSLAG</sequence>
<dbReference type="SUPFAM" id="SSF46894">
    <property type="entry name" value="C-terminal effector domain of the bipartite response regulators"/>
    <property type="match status" value="1"/>
</dbReference>
<dbReference type="PANTHER" id="PTHR43214:SF24">
    <property type="entry name" value="TRANSCRIPTIONAL REGULATORY PROTEIN NARL-RELATED"/>
    <property type="match status" value="1"/>
</dbReference>
<dbReference type="AlphaFoldDB" id="A0A2U1ZUR8"/>
<organism evidence="8 9">
    <name type="scientific">Serinibacter arcticus</name>
    <dbReference type="NCBI Taxonomy" id="1655435"/>
    <lineage>
        <taxon>Bacteria</taxon>
        <taxon>Bacillati</taxon>
        <taxon>Actinomycetota</taxon>
        <taxon>Actinomycetes</taxon>
        <taxon>Micrococcales</taxon>
        <taxon>Beutenbergiaceae</taxon>
        <taxon>Serinibacter</taxon>
    </lineage>
</organism>
<keyword evidence="3 8" id="KW-0238">DNA-binding</keyword>
<evidence type="ECO:0000256" key="3">
    <source>
        <dbReference type="ARBA" id="ARBA00023125"/>
    </source>
</evidence>
<dbReference type="CDD" id="cd17535">
    <property type="entry name" value="REC_NarL-like"/>
    <property type="match status" value="1"/>
</dbReference>
<dbReference type="Gene3D" id="3.40.50.2300">
    <property type="match status" value="1"/>
</dbReference>
<dbReference type="InterPro" id="IPR039420">
    <property type="entry name" value="WalR-like"/>
</dbReference>
<dbReference type="InterPro" id="IPR011006">
    <property type="entry name" value="CheY-like_superfamily"/>
</dbReference>
<dbReference type="SUPFAM" id="SSF52172">
    <property type="entry name" value="CheY-like"/>
    <property type="match status" value="1"/>
</dbReference>
<dbReference type="PROSITE" id="PS50043">
    <property type="entry name" value="HTH_LUXR_2"/>
    <property type="match status" value="1"/>
</dbReference>
<feature type="domain" description="HTH luxR-type" evidence="6">
    <location>
        <begin position="161"/>
        <end position="226"/>
    </location>
</feature>
<keyword evidence="9" id="KW-1185">Reference proteome</keyword>
<protein>
    <submittedName>
        <fullName evidence="8">DNA-binding response regulator</fullName>
    </submittedName>
</protein>
<dbReference type="GO" id="GO:0003677">
    <property type="term" value="F:DNA binding"/>
    <property type="evidence" value="ECO:0007669"/>
    <property type="project" value="UniProtKB-KW"/>
</dbReference>
<dbReference type="Pfam" id="PF00072">
    <property type="entry name" value="Response_reg"/>
    <property type="match status" value="1"/>
</dbReference>
<dbReference type="InterPro" id="IPR000792">
    <property type="entry name" value="Tscrpt_reg_LuxR_C"/>
</dbReference>
<dbReference type="PROSITE" id="PS00622">
    <property type="entry name" value="HTH_LUXR_1"/>
    <property type="match status" value="1"/>
</dbReference>
<dbReference type="SMART" id="SM00421">
    <property type="entry name" value="HTH_LUXR"/>
    <property type="match status" value="1"/>
</dbReference>
<dbReference type="GO" id="GO:0000160">
    <property type="term" value="P:phosphorelay signal transduction system"/>
    <property type="evidence" value="ECO:0007669"/>
    <property type="project" value="InterPro"/>
</dbReference>
<dbReference type="Pfam" id="PF00196">
    <property type="entry name" value="GerE"/>
    <property type="match status" value="1"/>
</dbReference>
<dbReference type="PANTHER" id="PTHR43214">
    <property type="entry name" value="TWO-COMPONENT RESPONSE REGULATOR"/>
    <property type="match status" value="1"/>
</dbReference>
<accession>A0A2U1ZUR8</accession>
<dbReference type="Gene3D" id="1.10.10.10">
    <property type="entry name" value="Winged helix-like DNA-binding domain superfamily/Winged helix DNA-binding domain"/>
    <property type="match status" value="1"/>
</dbReference>
<proteinExistence type="predicted"/>
<evidence type="ECO:0000256" key="2">
    <source>
        <dbReference type="ARBA" id="ARBA00023015"/>
    </source>
</evidence>
<dbReference type="InterPro" id="IPR036388">
    <property type="entry name" value="WH-like_DNA-bd_sf"/>
</dbReference>
<evidence type="ECO:0000259" key="7">
    <source>
        <dbReference type="PROSITE" id="PS50110"/>
    </source>
</evidence>
<name>A0A2U1ZUR8_9MICO</name>
<evidence type="ECO:0000256" key="1">
    <source>
        <dbReference type="ARBA" id="ARBA00022553"/>
    </source>
</evidence>
<dbReference type="GO" id="GO:0006355">
    <property type="term" value="P:regulation of DNA-templated transcription"/>
    <property type="evidence" value="ECO:0007669"/>
    <property type="project" value="InterPro"/>
</dbReference>
<dbReference type="InterPro" id="IPR058245">
    <property type="entry name" value="NreC/VraR/RcsB-like_REC"/>
</dbReference>
<evidence type="ECO:0000256" key="5">
    <source>
        <dbReference type="PROSITE-ProRule" id="PRU00169"/>
    </source>
</evidence>
<evidence type="ECO:0000313" key="8">
    <source>
        <dbReference type="EMBL" id="PWD50737.1"/>
    </source>
</evidence>
<dbReference type="PROSITE" id="PS50110">
    <property type="entry name" value="RESPONSE_REGULATORY"/>
    <property type="match status" value="1"/>
</dbReference>
<keyword evidence="1 5" id="KW-0597">Phosphoprotein</keyword>
<dbReference type="Proteomes" id="UP000245166">
    <property type="component" value="Unassembled WGS sequence"/>
</dbReference>
<feature type="modified residue" description="4-aspartylphosphate" evidence="5">
    <location>
        <position position="66"/>
    </location>
</feature>
<keyword evidence="2" id="KW-0805">Transcription regulation</keyword>
<dbReference type="CDD" id="cd06170">
    <property type="entry name" value="LuxR_C_like"/>
    <property type="match status" value="1"/>
</dbReference>
<evidence type="ECO:0000256" key="4">
    <source>
        <dbReference type="ARBA" id="ARBA00023163"/>
    </source>
</evidence>
<keyword evidence="4" id="KW-0804">Transcription</keyword>
<gene>
    <name evidence="8" type="ORF">C8046_08850</name>
</gene>
<dbReference type="EMBL" id="PYHR01000002">
    <property type="protein sequence ID" value="PWD50737.1"/>
    <property type="molecule type" value="Genomic_DNA"/>
</dbReference>
<evidence type="ECO:0000259" key="6">
    <source>
        <dbReference type="PROSITE" id="PS50043"/>
    </source>
</evidence>
<dbReference type="SMART" id="SM00448">
    <property type="entry name" value="REC"/>
    <property type="match status" value="1"/>
</dbReference>
<comment type="caution">
    <text evidence="8">The sequence shown here is derived from an EMBL/GenBank/DDBJ whole genome shotgun (WGS) entry which is preliminary data.</text>
</comment>
<evidence type="ECO:0000313" key="9">
    <source>
        <dbReference type="Proteomes" id="UP000245166"/>
    </source>
</evidence>
<feature type="domain" description="Response regulatory" evidence="7">
    <location>
        <begin position="16"/>
        <end position="131"/>
    </location>
</feature>
<dbReference type="PRINTS" id="PR00038">
    <property type="entry name" value="HTHLUXR"/>
</dbReference>
<dbReference type="OrthoDB" id="9808843at2"/>
<dbReference type="InterPro" id="IPR016032">
    <property type="entry name" value="Sig_transdc_resp-reg_C-effctor"/>
</dbReference>
<dbReference type="InterPro" id="IPR001789">
    <property type="entry name" value="Sig_transdc_resp-reg_receiver"/>
</dbReference>
<reference evidence="8 9" key="1">
    <citation type="submission" date="2018-03" db="EMBL/GenBank/DDBJ databases">
        <title>Genome assembly of novel Miniimonas species PCH200.</title>
        <authorList>
            <person name="Thakur V."/>
            <person name="Kumar V."/>
            <person name="Singh D."/>
        </authorList>
    </citation>
    <scope>NUCLEOTIDE SEQUENCE [LARGE SCALE GENOMIC DNA]</scope>
    <source>
        <strain evidence="8 9">PCH200</strain>
    </source>
</reference>